<feature type="compositionally biased region" description="Basic and acidic residues" evidence="1">
    <location>
        <begin position="145"/>
        <end position="163"/>
    </location>
</feature>
<protein>
    <submittedName>
        <fullName evidence="2">Uncharacterized protein</fullName>
    </submittedName>
</protein>
<feature type="compositionally biased region" description="Basic and acidic residues" evidence="1">
    <location>
        <begin position="303"/>
        <end position="313"/>
    </location>
</feature>
<feature type="compositionally biased region" description="Polar residues" evidence="1">
    <location>
        <begin position="314"/>
        <end position="324"/>
    </location>
</feature>
<accession>A0AAW1EBD7</accession>
<proteinExistence type="predicted"/>
<feature type="region of interest" description="Disordered" evidence="1">
    <location>
        <begin position="196"/>
        <end position="228"/>
    </location>
</feature>
<feature type="region of interest" description="Disordered" evidence="1">
    <location>
        <begin position="245"/>
        <end position="361"/>
    </location>
</feature>
<feature type="region of interest" description="Disordered" evidence="1">
    <location>
        <begin position="82"/>
        <end position="102"/>
    </location>
</feature>
<evidence type="ECO:0000313" key="3">
    <source>
        <dbReference type="Proteomes" id="UP001488805"/>
    </source>
</evidence>
<dbReference type="EMBL" id="JBCEZU010000434">
    <property type="protein sequence ID" value="KAK9519453.1"/>
    <property type="molecule type" value="Genomic_DNA"/>
</dbReference>
<sequence>MRGALRGAPAALVTLDNLKPIAGPRGGDVSFECLPYQLSMVLSVPTMVTTVAGTSLRPPKCRLRDARCGAGALVGLASPSVGVSSFPPSPAPSRGPGWGARRARMSGRGCRWTSVSPRCPRPLCVSPTRRSSGGLRGAFGGLAGHGRDPPPPRRGTRNRECEPPSRGSHAVVLRGDTLIRLRPQIRRDNPLNLSILLSGGKETNKDSLSSGERRGKSPAPNPRPTGGLGTCGVWKTACLVSLGGLSPSDRGSSHGRCEAGNGPRRAGVRSSRSRVVWECSPKAGIGSRKRRQGSAAMSATHPTRLETRTKESNARASQRVNKTPWRNESEGRRTPAKVGSRPPGVGRTTGPSRPHRRGGGA</sequence>
<feature type="compositionally biased region" description="Gly residues" evidence="1">
    <location>
        <begin position="134"/>
        <end position="144"/>
    </location>
</feature>
<comment type="caution">
    <text evidence="2">The sequence shown here is derived from an EMBL/GenBank/DDBJ whole genome shotgun (WGS) entry which is preliminary data.</text>
</comment>
<name>A0AAW1EBD7_ZOAVI</name>
<dbReference type="Proteomes" id="UP001488805">
    <property type="component" value="Unassembled WGS sequence"/>
</dbReference>
<gene>
    <name evidence="2" type="ORF">VZT92_022182</name>
</gene>
<reference evidence="2 3" key="1">
    <citation type="journal article" date="2024" name="Genome Biol. Evol.">
        <title>Chromosome-level genome assembly of the viviparous eelpout Zoarces viviparus.</title>
        <authorList>
            <person name="Fuhrmann N."/>
            <person name="Brasseur M.V."/>
            <person name="Bakowski C.E."/>
            <person name="Podsiadlowski L."/>
            <person name="Prost S."/>
            <person name="Krehenwinkel H."/>
            <person name="Mayer C."/>
        </authorList>
    </citation>
    <scope>NUCLEOTIDE SEQUENCE [LARGE SCALE GENOMIC DNA]</scope>
    <source>
        <tissue evidence="2">Liver</tissue>
    </source>
</reference>
<organism evidence="2 3">
    <name type="scientific">Zoarces viviparus</name>
    <name type="common">Viviparous eelpout</name>
    <name type="synonym">Blennius viviparus</name>
    <dbReference type="NCBI Taxonomy" id="48416"/>
    <lineage>
        <taxon>Eukaryota</taxon>
        <taxon>Metazoa</taxon>
        <taxon>Chordata</taxon>
        <taxon>Craniata</taxon>
        <taxon>Vertebrata</taxon>
        <taxon>Euteleostomi</taxon>
        <taxon>Actinopterygii</taxon>
        <taxon>Neopterygii</taxon>
        <taxon>Teleostei</taxon>
        <taxon>Neoteleostei</taxon>
        <taxon>Acanthomorphata</taxon>
        <taxon>Eupercaria</taxon>
        <taxon>Perciformes</taxon>
        <taxon>Cottioidei</taxon>
        <taxon>Zoarcales</taxon>
        <taxon>Zoarcidae</taxon>
        <taxon>Zoarcinae</taxon>
        <taxon>Zoarces</taxon>
    </lineage>
</organism>
<evidence type="ECO:0000313" key="2">
    <source>
        <dbReference type="EMBL" id="KAK9519453.1"/>
    </source>
</evidence>
<evidence type="ECO:0000256" key="1">
    <source>
        <dbReference type="SAM" id="MobiDB-lite"/>
    </source>
</evidence>
<feature type="region of interest" description="Disordered" evidence="1">
    <location>
        <begin position="130"/>
        <end position="169"/>
    </location>
</feature>
<dbReference type="AlphaFoldDB" id="A0AAW1EBD7"/>
<keyword evidence="3" id="KW-1185">Reference proteome</keyword>